<name>A0A7X5KME7_9FIRM</name>
<evidence type="ECO:0000313" key="4">
    <source>
        <dbReference type="Proteomes" id="UP000461585"/>
    </source>
</evidence>
<comment type="caution">
    <text evidence="3">The sequence shown here is derived from an EMBL/GenBank/DDBJ whole genome shotgun (WGS) entry which is preliminary data.</text>
</comment>
<dbReference type="GO" id="GO:0043190">
    <property type="term" value="C:ATP-binding cassette (ABC) transporter complex"/>
    <property type="evidence" value="ECO:0007669"/>
    <property type="project" value="InterPro"/>
</dbReference>
<evidence type="ECO:0000256" key="1">
    <source>
        <dbReference type="SAM" id="SignalP"/>
    </source>
</evidence>
<keyword evidence="4" id="KW-1185">Reference proteome</keyword>
<accession>A0A7X5KME7</accession>
<dbReference type="Gene3D" id="3.40.190.10">
    <property type="entry name" value="Periplasmic binding protein-like II"/>
    <property type="match status" value="1"/>
</dbReference>
<feature type="domain" description="ABC-type glycine betaine transport system substrate-binding" evidence="2">
    <location>
        <begin position="28"/>
        <end position="289"/>
    </location>
</feature>
<proteinExistence type="predicted"/>
<protein>
    <submittedName>
        <fullName evidence="3">Glycine/betaine ABC transporter substrate-binding protein</fullName>
    </submittedName>
</protein>
<dbReference type="InterPro" id="IPR007210">
    <property type="entry name" value="ABC_Gly_betaine_transp_sub-bd"/>
</dbReference>
<dbReference type="Gene3D" id="3.40.190.120">
    <property type="entry name" value="Osmoprotection protein (prox), domain 2"/>
    <property type="match status" value="1"/>
</dbReference>
<evidence type="ECO:0000259" key="2">
    <source>
        <dbReference type="Pfam" id="PF04069"/>
    </source>
</evidence>
<dbReference type="GO" id="GO:0022857">
    <property type="term" value="F:transmembrane transporter activity"/>
    <property type="evidence" value="ECO:0007669"/>
    <property type="project" value="InterPro"/>
</dbReference>
<dbReference type="AlphaFoldDB" id="A0A7X5KME7"/>
<keyword evidence="1" id="KW-0732">Signal</keyword>
<dbReference type="PROSITE" id="PS51257">
    <property type="entry name" value="PROKAR_LIPOPROTEIN"/>
    <property type="match status" value="1"/>
</dbReference>
<evidence type="ECO:0000313" key="3">
    <source>
        <dbReference type="EMBL" id="NDL66633.1"/>
    </source>
</evidence>
<dbReference type="Pfam" id="PF04069">
    <property type="entry name" value="OpuAC"/>
    <property type="match status" value="1"/>
</dbReference>
<dbReference type="EMBL" id="JAAEEH010000004">
    <property type="protein sequence ID" value="NDL66633.1"/>
    <property type="molecule type" value="Genomic_DNA"/>
</dbReference>
<dbReference type="SUPFAM" id="SSF53850">
    <property type="entry name" value="Periplasmic binding protein-like II"/>
    <property type="match status" value="1"/>
</dbReference>
<reference evidence="3 4" key="1">
    <citation type="submission" date="2020-01" db="EMBL/GenBank/DDBJ databases">
        <title>Anaeroalcalibacter tamaniensis gen. nov., sp. nov., moderately halophilic strictly anaerobic fermenter bacterium from mud volcano of Taman peninsula.</title>
        <authorList>
            <person name="Frolova A."/>
            <person name="Merkel A.Y."/>
            <person name="Slobodkin A.I."/>
        </authorList>
    </citation>
    <scope>NUCLEOTIDE SEQUENCE [LARGE SCALE GENOMIC DNA]</scope>
    <source>
        <strain evidence="3 4">F-3ap</strain>
    </source>
</reference>
<dbReference type="Proteomes" id="UP000461585">
    <property type="component" value="Unassembled WGS sequence"/>
</dbReference>
<feature type="signal peptide" evidence="1">
    <location>
        <begin position="1"/>
        <end position="19"/>
    </location>
</feature>
<sequence length="296" mass="32852">MKRILLAAGAAVLSLSLFAGCGKKGDVVQIGHKNYTEQRILGQMLSVLLEEKLGYATEVREFGGTNIVFEALRTGDVAMYPEYTGTAYGSILGESGLKDAQEVYNHVKQVYRDEYGLLWLEQMGFNNTYTFAVLPEVAEAYNLKTFSDLSKVAGELTMVSTTEFLEREDGLPGVKEAYGGFEFGNTMAMDPGLRYAAISEKKGDVMDAFSTDGKLIEFELVVLEDDLGFFPPYFVAPLLNGAYAEEHPEVVEELNRLQGNISDEEMQQMNYQVDNLGVNEKEVAREFLESKGLLDQ</sequence>
<feature type="chain" id="PRO_5039496637" evidence="1">
    <location>
        <begin position="20"/>
        <end position="296"/>
    </location>
</feature>
<organism evidence="3 4">
    <name type="scientific">Anaerotalea alkaliphila</name>
    <dbReference type="NCBI Taxonomy" id="2662126"/>
    <lineage>
        <taxon>Bacteria</taxon>
        <taxon>Bacillati</taxon>
        <taxon>Bacillota</taxon>
        <taxon>Clostridia</taxon>
        <taxon>Eubacteriales</taxon>
        <taxon>Anaerotalea</taxon>
    </lineage>
</organism>
<gene>
    <name evidence="3" type="ORF">GXN74_02575</name>
</gene>